<reference evidence="4" key="2">
    <citation type="submission" date="2020-09" db="EMBL/GenBank/DDBJ databases">
        <authorList>
            <person name="Wu Z."/>
        </authorList>
    </citation>
    <scope>NUCLEOTIDE SEQUENCE</scope>
    <source>
        <strain evidence="4">SC17</strain>
    </source>
</reference>
<dbReference type="InterPro" id="IPR012373">
    <property type="entry name" value="Ferrdict_sens_TM"/>
</dbReference>
<feature type="domain" description="FecR protein" evidence="2">
    <location>
        <begin position="169"/>
        <end position="263"/>
    </location>
</feature>
<reference evidence="4" key="1">
    <citation type="journal article" date="2013" name="Int. J. Syst. Evol. Microbiol.">
        <title>Aestuariibaculum suncheonense gen. nov., sp. nov., a marine bacterium of the family Flavobacteriaceae isolated from a tidal flat and emended descriptions of the genera Gaetbulibacter and Tamlana.</title>
        <authorList>
            <person name="Jeong S.H."/>
            <person name="Park M.S."/>
            <person name="Jin H.M."/>
            <person name="Lee K."/>
            <person name="Park W."/>
            <person name="Jeon C.O."/>
        </authorList>
    </citation>
    <scope>NUCLEOTIDE SEQUENCE</scope>
    <source>
        <strain evidence="4">SC17</strain>
    </source>
</reference>
<dbReference type="Pfam" id="PF04773">
    <property type="entry name" value="FecR"/>
    <property type="match status" value="1"/>
</dbReference>
<dbReference type="Pfam" id="PF16344">
    <property type="entry name" value="FecR_C"/>
    <property type="match status" value="1"/>
</dbReference>
<dbReference type="PANTHER" id="PTHR30273:SF2">
    <property type="entry name" value="PROTEIN FECR"/>
    <property type="match status" value="1"/>
</dbReference>
<proteinExistence type="predicted"/>
<keyword evidence="1" id="KW-1133">Transmembrane helix</keyword>
<dbReference type="FunFam" id="2.60.120.1440:FF:000001">
    <property type="entry name" value="Putative anti-sigma factor"/>
    <property type="match status" value="1"/>
</dbReference>
<evidence type="ECO:0000259" key="3">
    <source>
        <dbReference type="Pfam" id="PF16344"/>
    </source>
</evidence>
<dbReference type="InterPro" id="IPR032508">
    <property type="entry name" value="FecR_C"/>
</dbReference>
<gene>
    <name evidence="4" type="ORF">ICJ84_08150</name>
</gene>
<evidence type="ECO:0000259" key="2">
    <source>
        <dbReference type="Pfam" id="PF04773"/>
    </source>
</evidence>
<dbReference type="EMBL" id="JACVXC010000002">
    <property type="protein sequence ID" value="MBD0835403.1"/>
    <property type="molecule type" value="Genomic_DNA"/>
</dbReference>
<dbReference type="Gene3D" id="2.60.120.1440">
    <property type="match status" value="1"/>
</dbReference>
<dbReference type="GO" id="GO:0016989">
    <property type="term" value="F:sigma factor antagonist activity"/>
    <property type="evidence" value="ECO:0007669"/>
    <property type="project" value="TreeGrafter"/>
</dbReference>
<dbReference type="PIRSF" id="PIRSF018266">
    <property type="entry name" value="FecR"/>
    <property type="match status" value="1"/>
</dbReference>
<evidence type="ECO:0000313" key="5">
    <source>
        <dbReference type="Proteomes" id="UP000602057"/>
    </source>
</evidence>
<name>A0A8J6Q5Q5_9FLAO</name>
<comment type="caution">
    <text evidence="4">The sequence shown here is derived from an EMBL/GenBank/DDBJ whole genome shotgun (WGS) entry which is preliminary data.</text>
</comment>
<dbReference type="PANTHER" id="PTHR30273">
    <property type="entry name" value="PERIPLASMIC SIGNAL SENSOR AND SIGMA FACTOR ACTIVATOR FECR-RELATED"/>
    <property type="match status" value="1"/>
</dbReference>
<feature type="transmembrane region" description="Helical" evidence="1">
    <location>
        <begin position="70"/>
        <end position="90"/>
    </location>
</feature>
<dbReference type="AlphaFoldDB" id="A0A8J6Q5Q5"/>
<protein>
    <submittedName>
        <fullName evidence="4">FecR family protein</fullName>
    </submittedName>
</protein>
<dbReference type="Gene3D" id="3.55.50.30">
    <property type="match status" value="1"/>
</dbReference>
<keyword evidence="1" id="KW-0472">Membrane</keyword>
<dbReference type="RefSeq" id="WP_188215878.1">
    <property type="nucleotide sequence ID" value="NZ_BAABGH010000010.1"/>
</dbReference>
<organism evidence="4 5">
    <name type="scientific">Aestuariibaculum suncheonense</name>
    <dbReference type="NCBI Taxonomy" id="1028745"/>
    <lineage>
        <taxon>Bacteria</taxon>
        <taxon>Pseudomonadati</taxon>
        <taxon>Bacteroidota</taxon>
        <taxon>Flavobacteriia</taxon>
        <taxon>Flavobacteriales</taxon>
        <taxon>Flavobacteriaceae</taxon>
    </lineage>
</organism>
<feature type="domain" description="Protein FecR C-terminal" evidence="3">
    <location>
        <begin position="309"/>
        <end position="375"/>
    </location>
</feature>
<keyword evidence="1" id="KW-0812">Transmembrane</keyword>
<evidence type="ECO:0000256" key="1">
    <source>
        <dbReference type="SAM" id="Phobius"/>
    </source>
</evidence>
<dbReference type="Proteomes" id="UP000602057">
    <property type="component" value="Unassembled WGS sequence"/>
</dbReference>
<accession>A0A8J6Q5Q5</accession>
<evidence type="ECO:0000313" key="4">
    <source>
        <dbReference type="EMBL" id="MBD0835403.1"/>
    </source>
</evidence>
<dbReference type="InterPro" id="IPR006860">
    <property type="entry name" value="FecR"/>
</dbReference>
<keyword evidence="5" id="KW-1185">Reference proteome</keyword>
<sequence length="382" mass="43447">MKTSSLKELLEKYNSGNCTEEEKIWVENWYAQQDNLNPLPVTAEEFEKDLKDIYDTLPSKKEFRIRKKTWLSVAAALFVGLGILGGYSYFNNDLNYPVSGIFISKDDINVIDKTTLRLADNSIIDLDGLGVGEIYRNEDFQIRKSENGLIEYLSLSKDGLSKTTEVYNEISTPNGGQFQIVLPDGTKVWLNAETSLTFPVRFSKNERVISLKGEAYFEVYKQGSPFYVQTKGQTIEVLGTHFNVNAYENEFVLKTTLLEGSVKITSSLIESKNQGVILKPGEQAVLGEKELDVINVDTSKIIAWKRGVFSFQGAGIESVMREFSRWYSVDIQFKGRVPDTKLYGEVYRNSDLSKALQILEYFDFQFKMIEENGVTRIEISEK</sequence>